<feature type="transmembrane region" description="Helical" evidence="1">
    <location>
        <begin position="64"/>
        <end position="85"/>
    </location>
</feature>
<evidence type="ECO:0000313" key="2">
    <source>
        <dbReference type="EMBL" id="OGF19807.1"/>
    </source>
</evidence>
<feature type="transmembrane region" description="Helical" evidence="1">
    <location>
        <begin position="24"/>
        <end position="52"/>
    </location>
</feature>
<protein>
    <submittedName>
        <fullName evidence="2">Uncharacterized protein</fullName>
    </submittedName>
</protein>
<gene>
    <name evidence="2" type="ORF">A3D54_02565</name>
</gene>
<keyword evidence="1" id="KW-0812">Transmembrane</keyword>
<reference evidence="2 3" key="1">
    <citation type="journal article" date="2016" name="Nat. Commun.">
        <title>Thousands of microbial genomes shed light on interconnected biogeochemical processes in an aquifer system.</title>
        <authorList>
            <person name="Anantharaman K."/>
            <person name="Brown C.T."/>
            <person name="Hug L.A."/>
            <person name="Sharon I."/>
            <person name="Castelle C.J."/>
            <person name="Probst A.J."/>
            <person name="Thomas B.C."/>
            <person name="Singh A."/>
            <person name="Wilkins M.J."/>
            <person name="Karaoz U."/>
            <person name="Brodie E.L."/>
            <person name="Williams K.H."/>
            <person name="Hubbard S.S."/>
            <person name="Banfield J.F."/>
        </authorList>
    </citation>
    <scope>NUCLEOTIDE SEQUENCE [LARGE SCALE GENOMIC DNA]</scope>
</reference>
<name>A0A1F5RZD6_9BACT</name>
<dbReference type="AlphaFoldDB" id="A0A1F5RZD6"/>
<dbReference type="EMBL" id="MFFU01000004">
    <property type="protein sequence ID" value="OGF19807.1"/>
    <property type="molecule type" value="Genomic_DNA"/>
</dbReference>
<proteinExistence type="predicted"/>
<organism evidence="2 3">
    <name type="scientific">Candidatus Falkowbacteria bacterium RIFCSPHIGHO2_02_FULL_45_15</name>
    <dbReference type="NCBI Taxonomy" id="1797987"/>
    <lineage>
        <taxon>Bacteria</taxon>
        <taxon>Candidatus Falkowiibacteriota</taxon>
    </lineage>
</organism>
<accession>A0A1F5RZD6</accession>
<keyword evidence="1" id="KW-0472">Membrane</keyword>
<evidence type="ECO:0000313" key="3">
    <source>
        <dbReference type="Proteomes" id="UP000177691"/>
    </source>
</evidence>
<comment type="caution">
    <text evidence="2">The sequence shown here is derived from an EMBL/GenBank/DDBJ whole genome shotgun (WGS) entry which is preliminary data.</text>
</comment>
<evidence type="ECO:0000256" key="1">
    <source>
        <dbReference type="SAM" id="Phobius"/>
    </source>
</evidence>
<sequence length="298" mass="34638">MDAQTKELWRKRKRYSLYKESEKFCFALGWVCLFALICGAFVLPFVKVLAFYNARQVEVAQIKLIWFIGATTLLSIILWTFWLVLRQKARNCPTILRCQLPKQDFKPSQYDVWRRRGKIFALVPASVKIFKPDTFSKFSNVIMLDTKAVQGKSFPRLEFYYPNFKVRIGCKEKIILETLQIIFANPARFRAEVKKELEINLPQYLSHLNFNRGKPVSGREVSSICQHAEIIVMGVSLVIRYASRPDVLTAAEKGYSRKQPSATVQVKPDPQTAIRRALQMIHWRRQLAIEKRLSAEES</sequence>
<dbReference type="Proteomes" id="UP000177691">
    <property type="component" value="Unassembled WGS sequence"/>
</dbReference>
<keyword evidence="1" id="KW-1133">Transmembrane helix</keyword>